<organism evidence="1 2">
    <name type="scientific">Striga hermonthica</name>
    <name type="common">Purple witchweed</name>
    <name type="synonym">Buchnera hermonthica</name>
    <dbReference type="NCBI Taxonomy" id="68872"/>
    <lineage>
        <taxon>Eukaryota</taxon>
        <taxon>Viridiplantae</taxon>
        <taxon>Streptophyta</taxon>
        <taxon>Embryophyta</taxon>
        <taxon>Tracheophyta</taxon>
        <taxon>Spermatophyta</taxon>
        <taxon>Magnoliopsida</taxon>
        <taxon>eudicotyledons</taxon>
        <taxon>Gunneridae</taxon>
        <taxon>Pentapetalae</taxon>
        <taxon>asterids</taxon>
        <taxon>lamiids</taxon>
        <taxon>Lamiales</taxon>
        <taxon>Orobanchaceae</taxon>
        <taxon>Buchnereae</taxon>
        <taxon>Striga</taxon>
    </lineage>
</organism>
<evidence type="ECO:0000313" key="1">
    <source>
        <dbReference type="EMBL" id="CAA0821523.1"/>
    </source>
</evidence>
<dbReference type="Proteomes" id="UP001153555">
    <property type="component" value="Unassembled WGS sequence"/>
</dbReference>
<evidence type="ECO:0000313" key="2">
    <source>
        <dbReference type="Proteomes" id="UP001153555"/>
    </source>
</evidence>
<keyword evidence="2" id="KW-1185">Reference proteome</keyword>
<protein>
    <submittedName>
        <fullName evidence="1">Uncharacterized protein</fullName>
    </submittedName>
</protein>
<sequence>KESPAQSSDAPYLVDAPRINKDVVDEHNDKLVQERMKDPIHKVHKHGRGIAESERHNYDLIVAITGTEGSLRNIRLPDFQLMIARTQVDLGKDAGSPQL</sequence>
<dbReference type="EMBL" id="CACSLK010020742">
    <property type="protein sequence ID" value="CAA0821523.1"/>
    <property type="molecule type" value="Genomic_DNA"/>
</dbReference>
<name>A0A9N7N3M9_STRHE</name>
<reference evidence="1" key="1">
    <citation type="submission" date="2019-12" db="EMBL/GenBank/DDBJ databases">
        <authorList>
            <person name="Scholes J."/>
        </authorList>
    </citation>
    <scope>NUCLEOTIDE SEQUENCE</scope>
</reference>
<feature type="non-terminal residue" evidence="1">
    <location>
        <position position="1"/>
    </location>
</feature>
<feature type="non-terminal residue" evidence="1">
    <location>
        <position position="99"/>
    </location>
</feature>
<comment type="caution">
    <text evidence="1">The sequence shown here is derived from an EMBL/GenBank/DDBJ whole genome shotgun (WGS) entry which is preliminary data.</text>
</comment>
<dbReference type="AlphaFoldDB" id="A0A9N7N3M9"/>
<gene>
    <name evidence="1" type="ORF">SHERM_19525</name>
</gene>
<proteinExistence type="predicted"/>
<accession>A0A9N7N3M9</accession>
<dbReference type="OrthoDB" id="1804788at2759"/>